<organism evidence="2 3">
    <name type="scientific">Angomonas deanei</name>
    <dbReference type="NCBI Taxonomy" id="59799"/>
    <lineage>
        <taxon>Eukaryota</taxon>
        <taxon>Discoba</taxon>
        <taxon>Euglenozoa</taxon>
        <taxon>Kinetoplastea</taxon>
        <taxon>Metakinetoplastina</taxon>
        <taxon>Trypanosomatida</taxon>
        <taxon>Trypanosomatidae</taxon>
        <taxon>Strigomonadinae</taxon>
        <taxon>Angomonas</taxon>
    </lineage>
</organism>
<feature type="compositionally biased region" description="Acidic residues" evidence="1">
    <location>
        <begin position="428"/>
        <end position="444"/>
    </location>
</feature>
<dbReference type="VEuPathDB" id="TriTrypDB:ADEAN_000702500"/>
<sequence>MFVQGLHQLSRFISVQHDTIGVTSADVGSFIENDLFPLCGGVRFSPTLRESLLTMFFQQNNGISIKVYTLDNKNEKKGGRRGVKKEEEKGPPSPTVPLDGYVGRHSNVLRVAVSPEDKLYRPAEVHYPAPVTDRSVPLQTGKLIELLQKGAVCWSYKDWYNHENSKEKNRNSVLLQICPTLSLIGTSFSLTASDRYLNAFRLLSMTALCGFSNLIYNKDDVEKLSSMRALATPAYKLLHRSFMMERYHICQADAVQADSMAKQLIFPFFALPITSNVPPSDRALVDPVRRYYQRKREALPELKDAIYFSETSVNDVIRRSPGAKMLYMDAVHAILTAHGTDAEHIQFSHRWITVSGQHTIRKTAFHRMLLLSDLCVETILLQTASGKSKRTQLVFLNEDYSAVMTGLAEACEIVKKEETTKIKVESDNSQDEEDEEGEEDEDDPNVIHYPAHGKVRLFAFSPHLSLEGQLLEEALHRPLSSVLMVPTQAGGANRRLMQRLIKLQQQHPDRLLLRAEYQGTNPNHIIGPKQAPPTHDEEHISSWAEENSVYEPFLEKLGPIPKGISPGSIVKVLKSMMDSPYQSISLFYRGVDRAALHRVINLLRAAGIVVTNGCSLSNNKRVGIVTLSGTILTEEQKRAVVAADQSVVRGNQIGKERLGATAPSNLPNIALDHLPEVLQELSYATYEATEQATKAELQTDRLLRLRNGYAENGDARACRLHVELWSQLWKRNEKADQRENENAFTLEVQEVLENLSLSSFCIICGFTAEDLEVFFREEDNGKVRSFTIPWGTPVKQLQPSIRDSCLLRDPLQLSYHHALKNLHTRGVARLIGGKEEANEGGRPQRYTHVELSPWVETEEGRIEHFCREGDPLPTVLTVILAYWAPALLKERRNKLTQLDLADARRGKLASLAEQGIYPTVGEMVLLGRVLRVGPSVVAVESYQRFGLAMSAAAQRQHRRQKIMQTAPRRRRPTLKKNGSQKTVQMTTRYVNAALLNYLLTRVCASEETAEEAREVLQCVISLLENSARRLFERHPLLCEGRVNKPLRDEVLGQAAGWNRFYRRQYDFITQLDLLQTVRDRVTEVHLWRPYLMAIFSPDLSWNSDGEEEGGRKREREAIKEEEEAQEAPPATQPERDPLWENKLRLVMNYTRMVLLSDKAHLLSNEETEIGVRTFPAALRSDAFTSLTSGSAFSCSGDRFTQFSLHGLNARFLPTFCLAFNTPFTTANTCLLHNVVNLSVQLSSVNADMAIPPEQSDVLSALMQEDVQCQAGKKTTATAPAVNPLPAAIAEEPQVKIHTLLARKELGTLYMPTIRWTPDAVEAERAGQGTRRGAGRGKRRRRDDDSEEDELEEHDSKPSDPTHYPARYLIKRGMMRDFRHIPYDAPVKDAPDRHAQLLQSFKEGILPAPYNTPLTYVNCRLAEGGLNAKSELVVPYPSIFRHHDGTFHQYVWCCVVDDVYRYLTRVPGITLEEVEQRCCQTRLLGPDDLRCVLRYLLLVGAVEERCTPCDGAADVKGILAGDGPFAKRRKHDKTVNFISHYRVVVWQNGLFDVLKYYGVTLGME</sequence>
<proteinExistence type="predicted"/>
<evidence type="ECO:0000313" key="2">
    <source>
        <dbReference type="EMBL" id="CAD2219517.1"/>
    </source>
</evidence>
<protein>
    <submittedName>
        <fullName evidence="2">Uncharacterized protein</fullName>
    </submittedName>
</protein>
<feature type="region of interest" description="Disordered" evidence="1">
    <location>
        <begin position="1320"/>
        <end position="1364"/>
    </location>
</feature>
<evidence type="ECO:0000256" key="1">
    <source>
        <dbReference type="SAM" id="MobiDB-lite"/>
    </source>
</evidence>
<feature type="region of interest" description="Disordered" evidence="1">
    <location>
        <begin position="422"/>
        <end position="447"/>
    </location>
</feature>
<accession>A0A7G2CKB4</accession>
<dbReference type="Proteomes" id="UP000515908">
    <property type="component" value="Chromosome 14"/>
</dbReference>
<gene>
    <name evidence="2" type="ORF">ADEAN_000702500</name>
</gene>
<keyword evidence="3" id="KW-1185">Reference proteome</keyword>
<name>A0A7G2CKB4_9TRYP</name>
<evidence type="ECO:0000313" key="3">
    <source>
        <dbReference type="Proteomes" id="UP000515908"/>
    </source>
</evidence>
<dbReference type="EMBL" id="LR877158">
    <property type="protein sequence ID" value="CAD2219517.1"/>
    <property type="molecule type" value="Genomic_DNA"/>
</dbReference>
<feature type="region of interest" description="Disordered" evidence="1">
    <location>
        <begin position="1103"/>
        <end position="1135"/>
    </location>
</feature>
<feature type="region of interest" description="Disordered" evidence="1">
    <location>
        <begin position="74"/>
        <end position="99"/>
    </location>
</feature>
<feature type="compositionally biased region" description="Basic and acidic residues" evidence="1">
    <location>
        <begin position="1108"/>
        <end position="1118"/>
    </location>
</feature>
<reference evidence="2 3" key="1">
    <citation type="submission" date="2020-08" db="EMBL/GenBank/DDBJ databases">
        <authorList>
            <person name="Newling K."/>
            <person name="Davey J."/>
            <person name="Forrester S."/>
        </authorList>
    </citation>
    <scope>NUCLEOTIDE SEQUENCE [LARGE SCALE GENOMIC DNA]</scope>
    <source>
        <strain evidence="3">Crithidia deanei Carvalho (ATCC PRA-265)</strain>
    </source>
</reference>